<name>T1CAF6_9ZZZZ</name>
<dbReference type="PANTHER" id="PTHR46523:SF1">
    <property type="entry name" value="DCTP PYROPHOSPHATASE 1"/>
    <property type="match status" value="1"/>
</dbReference>
<sequence length="60" mass="6687">MALSVEAAELLEHFQWMSEAESRTPDPAKRSGIREELADVFLYLILLADKLDIDLLAAAV</sequence>
<proteinExistence type="predicted"/>
<gene>
    <name evidence="1" type="ORF">B1A_02360</name>
</gene>
<dbReference type="GO" id="GO:0047429">
    <property type="term" value="F:nucleoside triphosphate diphosphatase activity"/>
    <property type="evidence" value="ECO:0007669"/>
    <property type="project" value="InterPro"/>
</dbReference>
<dbReference type="Pfam" id="PF12643">
    <property type="entry name" value="MazG-like"/>
    <property type="match status" value="1"/>
</dbReference>
<dbReference type="Gene3D" id="1.10.287.1080">
    <property type="entry name" value="MazG-like"/>
    <property type="match status" value="1"/>
</dbReference>
<evidence type="ECO:0000313" key="1">
    <source>
        <dbReference type="EMBL" id="EQD78228.1"/>
    </source>
</evidence>
<dbReference type="GO" id="GO:0009143">
    <property type="term" value="P:nucleoside triphosphate catabolic process"/>
    <property type="evidence" value="ECO:0007669"/>
    <property type="project" value="InterPro"/>
</dbReference>
<accession>T1CAF6</accession>
<reference evidence="1" key="2">
    <citation type="journal article" date="2014" name="ISME J.">
        <title>Microbial stratification in low pH oxic and suboxic macroscopic growths along an acid mine drainage.</title>
        <authorList>
            <person name="Mendez-Garcia C."/>
            <person name="Mesa V."/>
            <person name="Sprenger R.R."/>
            <person name="Richter M."/>
            <person name="Diez M.S."/>
            <person name="Solano J."/>
            <person name="Bargiela R."/>
            <person name="Golyshina O.V."/>
            <person name="Manteca A."/>
            <person name="Ramos J.L."/>
            <person name="Gallego J.R."/>
            <person name="Llorente I."/>
            <person name="Martins Dos Santos V.A."/>
            <person name="Jensen O.N."/>
            <person name="Pelaez A.I."/>
            <person name="Sanchez J."/>
            <person name="Ferrer M."/>
        </authorList>
    </citation>
    <scope>NUCLEOTIDE SEQUENCE</scope>
</reference>
<reference evidence="1" key="1">
    <citation type="submission" date="2013-08" db="EMBL/GenBank/DDBJ databases">
        <authorList>
            <person name="Mendez C."/>
            <person name="Richter M."/>
            <person name="Ferrer M."/>
            <person name="Sanchez J."/>
        </authorList>
    </citation>
    <scope>NUCLEOTIDE SEQUENCE</scope>
</reference>
<dbReference type="EMBL" id="AUZX01001760">
    <property type="protein sequence ID" value="EQD78228.1"/>
    <property type="molecule type" value="Genomic_DNA"/>
</dbReference>
<feature type="non-terminal residue" evidence="1">
    <location>
        <position position="60"/>
    </location>
</feature>
<organism evidence="1">
    <name type="scientific">mine drainage metagenome</name>
    <dbReference type="NCBI Taxonomy" id="410659"/>
    <lineage>
        <taxon>unclassified sequences</taxon>
        <taxon>metagenomes</taxon>
        <taxon>ecological metagenomes</taxon>
    </lineage>
</organism>
<dbReference type="PANTHER" id="PTHR46523">
    <property type="entry name" value="DCTP PYROPHOSPHATASE 1"/>
    <property type="match status" value="1"/>
</dbReference>
<dbReference type="SUPFAM" id="SSF101386">
    <property type="entry name" value="all-alpha NTP pyrophosphatases"/>
    <property type="match status" value="1"/>
</dbReference>
<protein>
    <submittedName>
        <fullName evidence="1">Pyrophosphatase</fullName>
    </submittedName>
</protein>
<dbReference type="InterPro" id="IPR052555">
    <property type="entry name" value="dCTP_Pyrophosphatase"/>
</dbReference>
<dbReference type="AlphaFoldDB" id="T1CAF6"/>
<dbReference type="InterPro" id="IPR025984">
    <property type="entry name" value="DCTPP"/>
</dbReference>
<comment type="caution">
    <text evidence="1">The sequence shown here is derived from an EMBL/GenBank/DDBJ whole genome shotgun (WGS) entry which is preliminary data.</text>
</comment>